<accession>A0A150WN13</accession>
<dbReference type="RefSeq" id="WP_061833308.1">
    <property type="nucleotide sequence ID" value="NZ_LUKE01000001.1"/>
</dbReference>
<organism evidence="1 2">
    <name type="scientific">Bdellovibrio bacteriovorus</name>
    <dbReference type="NCBI Taxonomy" id="959"/>
    <lineage>
        <taxon>Bacteria</taxon>
        <taxon>Pseudomonadati</taxon>
        <taxon>Bdellovibrionota</taxon>
        <taxon>Bdellovibrionia</taxon>
        <taxon>Bdellovibrionales</taxon>
        <taxon>Pseudobdellovibrionaceae</taxon>
        <taxon>Bdellovibrio</taxon>
    </lineage>
</organism>
<evidence type="ECO:0000313" key="2">
    <source>
        <dbReference type="Proteomes" id="UP000075320"/>
    </source>
</evidence>
<keyword evidence="2" id="KW-1185">Reference proteome</keyword>
<comment type="caution">
    <text evidence="1">The sequence shown here is derived from an EMBL/GenBank/DDBJ whole genome shotgun (WGS) entry which is preliminary data.</text>
</comment>
<dbReference type="OrthoDB" id="9976190at2"/>
<sequence length="114" mass="12886">MFNTQEFKEKIKTMAGTMKSSGRGDLPADIEFKIISELEAIFLKMSEKFARPEPTVHGLVGKAAMTDLVERMECDFSMKLAKDIQHDVHRNVEIGKIKIAFLDGVRRALMSLQV</sequence>
<dbReference type="Proteomes" id="UP000075320">
    <property type="component" value="Unassembled WGS sequence"/>
</dbReference>
<dbReference type="AlphaFoldDB" id="A0A150WN13"/>
<dbReference type="EMBL" id="LUKE01000001">
    <property type="protein sequence ID" value="KYG65764.1"/>
    <property type="molecule type" value="Genomic_DNA"/>
</dbReference>
<evidence type="ECO:0000313" key="1">
    <source>
        <dbReference type="EMBL" id="KYG65764.1"/>
    </source>
</evidence>
<name>A0A150WN13_BDEBC</name>
<reference evidence="1 2" key="1">
    <citation type="submission" date="2016-03" db="EMBL/GenBank/DDBJ databases">
        <authorList>
            <person name="Ploux O."/>
        </authorList>
    </citation>
    <scope>NUCLEOTIDE SEQUENCE [LARGE SCALE GENOMIC DNA]</scope>
    <source>
        <strain evidence="1 2">R0</strain>
    </source>
</reference>
<proteinExistence type="predicted"/>
<gene>
    <name evidence="1" type="ORF">AZI86_01420</name>
</gene>
<protein>
    <submittedName>
        <fullName evidence="1">Uncharacterized protein</fullName>
    </submittedName>
</protein>